<evidence type="ECO:0000259" key="1">
    <source>
        <dbReference type="PROSITE" id="PS50181"/>
    </source>
</evidence>
<dbReference type="AlphaFoldDB" id="A0A0C9X7Z9"/>
<organism evidence="2 3">
    <name type="scientific">Laccaria amethystina LaAM-08-1</name>
    <dbReference type="NCBI Taxonomy" id="1095629"/>
    <lineage>
        <taxon>Eukaryota</taxon>
        <taxon>Fungi</taxon>
        <taxon>Dikarya</taxon>
        <taxon>Basidiomycota</taxon>
        <taxon>Agaricomycotina</taxon>
        <taxon>Agaricomycetes</taxon>
        <taxon>Agaricomycetidae</taxon>
        <taxon>Agaricales</taxon>
        <taxon>Agaricineae</taxon>
        <taxon>Hydnangiaceae</taxon>
        <taxon>Laccaria</taxon>
    </lineage>
</organism>
<keyword evidence="3" id="KW-1185">Reference proteome</keyword>
<dbReference type="InterPro" id="IPR001810">
    <property type="entry name" value="F-box_dom"/>
</dbReference>
<protein>
    <recommendedName>
        <fullName evidence="1">F-box domain-containing protein</fullName>
    </recommendedName>
</protein>
<dbReference type="Pfam" id="PF00646">
    <property type="entry name" value="F-box"/>
    <property type="match status" value="1"/>
</dbReference>
<evidence type="ECO:0000313" key="3">
    <source>
        <dbReference type="Proteomes" id="UP000054477"/>
    </source>
</evidence>
<feature type="domain" description="F-box" evidence="1">
    <location>
        <begin position="71"/>
        <end position="123"/>
    </location>
</feature>
<dbReference type="InterPro" id="IPR036047">
    <property type="entry name" value="F-box-like_dom_sf"/>
</dbReference>
<dbReference type="SUPFAM" id="SSF81383">
    <property type="entry name" value="F-box domain"/>
    <property type="match status" value="1"/>
</dbReference>
<dbReference type="HOGENOM" id="CLU_1661050_0_0_1"/>
<dbReference type="OrthoDB" id="2322499at2759"/>
<proteinExistence type="predicted"/>
<reference evidence="2 3" key="1">
    <citation type="submission" date="2014-04" db="EMBL/GenBank/DDBJ databases">
        <authorList>
            <consortium name="DOE Joint Genome Institute"/>
            <person name="Kuo A."/>
            <person name="Kohler A."/>
            <person name="Nagy L.G."/>
            <person name="Floudas D."/>
            <person name="Copeland A."/>
            <person name="Barry K.W."/>
            <person name="Cichocki N."/>
            <person name="Veneault-Fourrey C."/>
            <person name="LaButti K."/>
            <person name="Lindquist E.A."/>
            <person name="Lipzen A."/>
            <person name="Lundell T."/>
            <person name="Morin E."/>
            <person name="Murat C."/>
            <person name="Sun H."/>
            <person name="Tunlid A."/>
            <person name="Henrissat B."/>
            <person name="Grigoriev I.V."/>
            <person name="Hibbett D.S."/>
            <person name="Martin F."/>
            <person name="Nordberg H.P."/>
            <person name="Cantor M.N."/>
            <person name="Hua S.X."/>
        </authorList>
    </citation>
    <scope>NUCLEOTIDE SEQUENCE [LARGE SCALE GENOMIC DNA]</scope>
    <source>
        <strain evidence="2 3">LaAM-08-1</strain>
    </source>
</reference>
<sequence length="159" mass="18660">MDSEAWVYQNLPFVHPDADEVFEVHNEPEYQNLFAQCDYAKLPHIAGNFIAHVIIRGERARRKQFGDVKCLDRFMQMPFDVIIEILAHFHPMDLYHLSRTSTYFRGLLLPSRDALSLDLWKSSFQNSDVPINPRDMTPVKWTSLLFGRDLCYVRLSLRS</sequence>
<name>A0A0C9X7Z9_9AGAR</name>
<dbReference type="PROSITE" id="PS50181">
    <property type="entry name" value="FBOX"/>
    <property type="match status" value="1"/>
</dbReference>
<reference evidence="3" key="2">
    <citation type="submission" date="2015-01" db="EMBL/GenBank/DDBJ databases">
        <title>Evolutionary Origins and Diversification of the Mycorrhizal Mutualists.</title>
        <authorList>
            <consortium name="DOE Joint Genome Institute"/>
            <consortium name="Mycorrhizal Genomics Consortium"/>
            <person name="Kohler A."/>
            <person name="Kuo A."/>
            <person name="Nagy L.G."/>
            <person name="Floudas D."/>
            <person name="Copeland A."/>
            <person name="Barry K.W."/>
            <person name="Cichocki N."/>
            <person name="Veneault-Fourrey C."/>
            <person name="LaButti K."/>
            <person name="Lindquist E.A."/>
            <person name="Lipzen A."/>
            <person name="Lundell T."/>
            <person name="Morin E."/>
            <person name="Murat C."/>
            <person name="Riley R."/>
            <person name="Ohm R."/>
            <person name="Sun H."/>
            <person name="Tunlid A."/>
            <person name="Henrissat B."/>
            <person name="Grigoriev I.V."/>
            <person name="Hibbett D.S."/>
            <person name="Martin F."/>
        </authorList>
    </citation>
    <scope>NUCLEOTIDE SEQUENCE [LARGE SCALE GENOMIC DNA]</scope>
    <source>
        <strain evidence="3">LaAM-08-1</strain>
    </source>
</reference>
<dbReference type="Proteomes" id="UP000054477">
    <property type="component" value="Unassembled WGS sequence"/>
</dbReference>
<dbReference type="EMBL" id="KN838827">
    <property type="protein sequence ID" value="KIJ93751.1"/>
    <property type="molecule type" value="Genomic_DNA"/>
</dbReference>
<accession>A0A0C9X7Z9</accession>
<evidence type="ECO:0000313" key="2">
    <source>
        <dbReference type="EMBL" id="KIJ93751.1"/>
    </source>
</evidence>
<gene>
    <name evidence="2" type="ORF">K443DRAFT_684244</name>
</gene>